<feature type="transmembrane region" description="Helical" evidence="1">
    <location>
        <begin position="14"/>
        <end position="36"/>
    </location>
</feature>
<feature type="transmembrane region" description="Helical" evidence="1">
    <location>
        <begin position="351"/>
        <end position="372"/>
    </location>
</feature>
<feature type="transmembrane region" description="Helical" evidence="1">
    <location>
        <begin position="406"/>
        <end position="425"/>
    </location>
</feature>
<reference evidence="2" key="1">
    <citation type="submission" date="2019-03" db="EMBL/GenBank/DDBJ databases">
        <title>Long read genome sequence of the mycoparasitic Pythium oligandrum ATCC 38472 isolated from sugarbeet rhizosphere.</title>
        <authorList>
            <person name="Gaulin E."/>
        </authorList>
    </citation>
    <scope>NUCLEOTIDE SEQUENCE</scope>
    <source>
        <strain evidence="2">ATCC 38472_TT</strain>
    </source>
</reference>
<keyword evidence="3" id="KW-1185">Reference proteome</keyword>
<feature type="transmembrane region" description="Helical" evidence="1">
    <location>
        <begin position="379"/>
        <end position="400"/>
    </location>
</feature>
<comment type="caution">
    <text evidence="2">The sequence shown here is derived from an EMBL/GenBank/DDBJ whole genome shotgun (WGS) entry which is preliminary data.</text>
</comment>
<keyword evidence="1" id="KW-0812">Transmembrane</keyword>
<feature type="transmembrane region" description="Helical" evidence="1">
    <location>
        <begin position="84"/>
        <end position="111"/>
    </location>
</feature>
<dbReference type="OrthoDB" id="121865at2759"/>
<keyword evidence="1" id="KW-1133">Transmembrane helix</keyword>
<keyword evidence="1" id="KW-0472">Membrane</keyword>
<accession>A0A8K1C8T7</accession>
<feature type="transmembrane region" description="Helical" evidence="1">
    <location>
        <begin position="48"/>
        <end position="72"/>
    </location>
</feature>
<feature type="transmembrane region" description="Helical" evidence="1">
    <location>
        <begin position="311"/>
        <end position="331"/>
    </location>
</feature>
<evidence type="ECO:0000313" key="3">
    <source>
        <dbReference type="Proteomes" id="UP000794436"/>
    </source>
</evidence>
<dbReference type="Proteomes" id="UP000794436">
    <property type="component" value="Unassembled WGS sequence"/>
</dbReference>
<evidence type="ECO:0000313" key="2">
    <source>
        <dbReference type="EMBL" id="TMW58579.1"/>
    </source>
</evidence>
<dbReference type="AlphaFoldDB" id="A0A8K1C8T7"/>
<feature type="transmembrane region" description="Helical" evidence="1">
    <location>
        <begin position="211"/>
        <end position="228"/>
    </location>
</feature>
<name>A0A8K1C8T7_PYTOL</name>
<organism evidence="2 3">
    <name type="scientific">Pythium oligandrum</name>
    <name type="common">Mycoparasitic fungus</name>
    <dbReference type="NCBI Taxonomy" id="41045"/>
    <lineage>
        <taxon>Eukaryota</taxon>
        <taxon>Sar</taxon>
        <taxon>Stramenopiles</taxon>
        <taxon>Oomycota</taxon>
        <taxon>Peronosporomycetes</taxon>
        <taxon>Pythiales</taxon>
        <taxon>Pythiaceae</taxon>
        <taxon>Pythium</taxon>
    </lineage>
</organism>
<feature type="transmembrane region" description="Helical" evidence="1">
    <location>
        <begin position="166"/>
        <end position="191"/>
    </location>
</feature>
<proteinExistence type="predicted"/>
<sequence>MSAPPVPQQEATEYVVTTVEPLPIVDISVTLGAWLLRRPDEVRLNKRIIAITTNHITVMQVITAIASAFSAATQLDYNATAVGVYSIGSLVIMIPVLIVVSASLSVDLLFLTIQTFEFWFLTFLNIVGYVCSVMMFADDRMLMSTMSVFYLSLALLIDANVYSRQWLVWSFVPASATFGAGLTALILHYVPRLAPAKIRIGPRTTMDALDLAIHCFMTISMFFVVKLYRSRQLIFPIRSPIQTIQCETYYPSCHLVPSGVVTSFHIQQSTNSKRDATMALKRLAMNKKDQPGPIDTNNTLVPFKRLSRIQWWLNPIGFTGLLCSVLPFHLYMGSVNAAKTPSTAEALVATIGLLATLIFFTIYVIQAPLVLLRRLFRCLDALFVSFQFLLVTVGVCDAVLWDRRVLFVLTPFLWCSWIMILDALTPLTKRRLGYQRWFTWIVLLALLAYPVLLVYWIFYSDAKLQNRIFFRTVLFGTTVQMEAYSLLVSRVWTVWIWMGRFLWRELFRPANAFKLLKYRVEYAVAARIRSRVIRSVRPREQ</sequence>
<protein>
    <recommendedName>
        <fullName evidence="4">Transmembrane protein</fullName>
    </recommendedName>
</protein>
<evidence type="ECO:0000256" key="1">
    <source>
        <dbReference type="SAM" id="Phobius"/>
    </source>
</evidence>
<feature type="transmembrane region" description="Helical" evidence="1">
    <location>
        <begin position="142"/>
        <end position="159"/>
    </location>
</feature>
<dbReference type="EMBL" id="SPLM01000111">
    <property type="protein sequence ID" value="TMW58579.1"/>
    <property type="molecule type" value="Genomic_DNA"/>
</dbReference>
<feature type="transmembrane region" description="Helical" evidence="1">
    <location>
        <begin position="437"/>
        <end position="458"/>
    </location>
</feature>
<feature type="transmembrane region" description="Helical" evidence="1">
    <location>
        <begin position="118"/>
        <end position="136"/>
    </location>
</feature>
<gene>
    <name evidence="2" type="ORF">Poli38472_010138</name>
</gene>
<evidence type="ECO:0008006" key="4">
    <source>
        <dbReference type="Google" id="ProtNLM"/>
    </source>
</evidence>